<dbReference type="InterPro" id="IPR038765">
    <property type="entry name" value="Papain-like_cys_pep_sf"/>
</dbReference>
<organism evidence="8 9">
    <name type="scientific">Pectinatus cerevisiiphilus</name>
    <dbReference type="NCBI Taxonomy" id="86956"/>
    <lineage>
        <taxon>Bacteria</taxon>
        <taxon>Bacillati</taxon>
        <taxon>Bacillota</taxon>
        <taxon>Negativicutes</taxon>
        <taxon>Selenomonadales</taxon>
        <taxon>Selenomonadaceae</taxon>
        <taxon>Pectinatus</taxon>
    </lineage>
</organism>
<dbReference type="InterPro" id="IPR036366">
    <property type="entry name" value="PGBDSf"/>
</dbReference>
<dbReference type="InterPro" id="IPR000064">
    <property type="entry name" value="NLP_P60_dom"/>
</dbReference>
<name>A0A4R3KAQ3_9FIRM</name>
<gene>
    <name evidence="8" type="ORF">EDC37_105150</name>
</gene>
<keyword evidence="6" id="KW-0732">Signal</keyword>
<dbReference type="Pfam" id="PF01471">
    <property type="entry name" value="PG_binding_1"/>
    <property type="match status" value="1"/>
</dbReference>
<dbReference type="GO" id="GO:0008234">
    <property type="term" value="F:cysteine-type peptidase activity"/>
    <property type="evidence" value="ECO:0007669"/>
    <property type="project" value="UniProtKB-KW"/>
</dbReference>
<dbReference type="PROSITE" id="PS51935">
    <property type="entry name" value="NLPC_P60"/>
    <property type="match status" value="1"/>
</dbReference>
<dbReference type="PANTHER" id="PTHR47053:SF1">
    <property type="entry name" value="MUREIN DD-ENDOPEPTIDASE MEPH-RELATED"/>
    <property type="match status" value="1"/>
</dbReference>
<dbReference type="RefSeq" id="WP_132548450.1">
    <property type="nucleotide sequence ID" value="NZ_SMAA01000005.1"/>
</dbReference>
<feature type="compositionally biased region" description="Low complexity" evidence="5">
    <location>
        <begin position="99"/>
        <end position="139"/>
    </location>
</feature>
<proteinExistence type="inferred from homology"/>
<dbReference type="AlphaFoldDB" id="A0A4R3KAQ3"/>
<sequence length="294" mass="32580">MKKTIRLIIPTLFVFLLTAIATVHAAPILKLHSAGHDVTLLQQLLQKENYTINITGVFDETTQEIVKTFQSDNNLPDTGIVDRQTWSLLTEKSSQGSATTPVVSTPTVVTPQNDNPITTVPISQPPVTITIPTQTNPQSSDNTRRKKPQSEEAVIASIRAQRVPETATFLPRSKVNSIISTAKKYMGTPYVYGGETPKGFDCSGYLQYVFKQNNIDIPRTADEQYKVGEKVPAAQLQPGDLVFFATDLTGISHCGIYLGKNQFIHASTSRGVRIDQLDDTYWQKYFINGKHIVK</sequence>
<protein>
    <submittedName>
        <fullName evidence="8">Cell wall-associated NlpC family hydrolase</fullName>
    </submittedName>
</protein>
<dbReference type="Pfam" id="PF00877">
    <property type="entry name" value="NLPC_P60"/>
    <property type="match status" value="1"/>
</dbReference>
<evidence type="ECO:0000259" key="7">
    <source>
        <dbReference type="PROSITE" id="PS51935"/>
    </source>
</evidence>
<dbReference type="InterPro" id="IPR051202">
    <property type="entry name" value="Peptidase_C40"/>
</dbReference>
<dbReference type="InterPro" id="IPR002477">
    <property type="entry name" value="Peptidoglycan-bd-like"/>
</dbReference>
<evidence type="ECO:0000256" key="1">
    <source>
        <dbReference type="ARBA" id="ARBA00007074"/>
    </source>
</evidence>
<dbReference type="OrthoDB" id="9808890at2"/>
<keyword evidence="3 8" id="KW-0378">Hydrolase</keyword>
<dbReference type="Gene3D" id="3.90.1720.10">
    <property type="entry name" value="endopeptidase domain like (from Nostoc punctiforme)"/>
    <property type="match status" value="1"/>
</dbReference>
<comment type="similarity">
    <text evidence="1">Belongs to the peptidase C40 family.</text>
</comment>
<evidence type="ECO:0000256" key="2">
    <source>
        <dbReference type="ARBA" id="ARBA00022670"/>
    </source>
</evidence>
<keyword evidence="2" id="KW-0645">Protease</keyword>
<dbReference type="InterPro" id="IPR036365">
    <property type="entry name" value="PGBD-like_sf"/>
</dbReference>
<evidence type="ECO:0000256" key="3">
    <source>
        <dbReference type="ARBA" id="ARBA00022801"/>
    </source>
</evidence>
<dbReference type="Proteomes" id="UP000295188">
    <property type="component" value="Unassembled WGS sequence"/>
</dbReference>
<evidence type="ECO:0000256" key="6">
    <source>
        <dbReference type="SAM" id="SignalP"/>
    </source>
</evidence>
<dbReference type="SUPFAM" id="SSF54001">
    <property type="entry name" value="Cysteine proteinases"/>
    <property type="match status" value="1"/>
</dbReference>
<dbReference type="EMBL" id="SMAA01000005">
    <property type="protein sequence ID" value="TCS80078.1"/>
    <property type="molecule type" value="Genomic_DNA"/>
</dbReference>
<dbReference type="Gene3D" id="1.10.101.10">
    <property type="entry name" value="PGBD-like superfamily/PGBD"/>
    <property type="match status" value="1"/>
</dbReference>
<feature type="signal peptide" evidence="6">
    <location>
        <begin position="1"/>
        <end position="25"/>
    </location>
</feature>
<dbReference type="SUPFAM" id="SSF47090">
    <property type="entry name" value="PGBD-like"/>
    <property type="match status" value="1"/>
</dbReference>
<dbReference type="GO" id="GO:0006508">
    <property type="term" value="P:proteolysis"/>
    <property type="evidence" value="ECO:0007669"/>
    <property type="project" value="UniProtKB-KW"/>
</dbReference>
<dbReference type="PANTHER" id="PTHR47053">
    <property type="entry name" value="MUREIN DD-ENDOPEPTIDASE MEPH-RELATED"/>
    <property type="match status" value="1"/>
</dbReference>
<comment type="caution">
    <text evidence="8">The sequence shown here is derived from an EMBL/GenBank/DDBJ whole genome shotgun (WGS) entry which is preliminary data.</text>
</comment>
<evidence type="ECO:0000256" key="5">
    <source>
        <dbReference type="SAM" id="MobiDB-lite"/>
    </source>
</evidence>
<evidence type="ECO:0000256" key="4">
    <source>
        <dbReference type="ARBA" id="ARBA00022807"/>
    </source>
</evidence>
<feature type="region of interest" description="Disordered" evidence="5">
    <location>
        <begin position="96"/>
        <end position="152"/>
    </location>
</feature>
<accession>A0A4R3KAQ3</accession>
<keyword evidence="9" id="KW-1185">Reference proteome</keyword>
<feature type="domain" description="NlpC/P60" evidence="7">
    <location>
        <begin position="172"/>
        <end position="293"/>
    </location>
</feature>
<feature type="chain" id="PRO_5020940396" evidence="6">
    <location>
        <begin position="26"/>
        <end position="294"/>
    </location>
</feature>
<reference evidence="8 9" key="1">
    <citation type="submission" date="2019-03" db="EMBL/GenBank/DDBJ databases">
        <title>Genomic Encyclopedia of Type Strains, Phase IV (KMG-IV): sequencing the most valuable type-strain genomes for metagenomic binning, comparative biology and taxonomic classification.</title>
        <authorList>
            <person name="Goeker M."/>
        </authorList>
    </citation>
    <scope>NUCLEOTIDE SEQUENCE [LARGE SCALE GENOMIC DNA]</scope>
    <source>
        <strain evidence="8 9">DSM 20467</strain>
    </source>
</reference>
<keyword evidence="4" id="KW-0788">Thiol protease</keyword>
<evidence type="ECO:0000313" key="8">
    <source>
        <dbReference type="EMBL" id="TCS80078.1"/>
    </source>
</evidence>
<evidence type="ECO:0000313" key="9">
    <source>
        <dbReference type="Proteomes" id="UP000295188"/>
    </source>
</evidence>